<accession>A0A150WET9</accession>
<dbReference type="EMBL" id="LUKE01000006">
    <property type="protein sequence ID" value="KYG61627.1"/>
    <property type="molecule type" value="Genomic_DNA"/>
</dbReference>
<organism evidence="1 2">
    <name type="scientific">Bdellovibrio bacteriovorus</name>
    <dbReference type="NCBI Taxonomy" id="959"/>
    <lineage>
        <taxon>Bacteria</taxon>
        <taxon>Pseudomonadati</taxon>
        <taxon>Bdellovibrionota</taxon>
        <taxon>Bdellovibrionia</taxon>
        <taxon>Bdellovibrionales</taxon>
        <taxon>Pseudobdellovibrionaceae</taxon>
        <taxon>Bdellovibrio</taxon>
    </lineage>
</organism>
<name>A0A150WET9_BDEBC</name>
<gene>
    <name evidence="1" type="ORF">AZI86_18160</name>
</gene>
<protein>
    <submittedName>
        <fullName evidence="1">Uncharacterized protein</fullName>
    </submittedName>
</protein>
<sequence>MLIELSIYMMRKHRAKAIKHSLVVDTLSVCKTILQSSARVALSSLLILSMVSCGPGGSQGPTQYITNYGSDKKLPDDDGYTGSGGTGDGGGGQGILCSADVKNPEYRSKLFVRDIFEGIYNSKLKMKTMSGPFGEGSEKVGPESIKFLISTLKSFYGPAMQQLEIGREEFWQEFVSRISFLDEDVRLYPSQDANSPIALPNGCKIVQIAYWDDSTGRGENGTLYIDRAQWKKLDSLNKVALLAHEYFFKEARIAGYKNSDLVRSQLAQIFSNSNIKPLFPEGSQLNGYCKGTNQADPHSVIHLYTASTLGARYLVIPYFRSSNISISSLKGQSFRLPDDRVQKALEDISSMSKKEFSNKISPDSSPKGWAGYFNSASTNIRISIENPFVIKKARERVITKSDVRMKIFGKIKDHLIETVFKNEPSFLENELLMRAYIHLNAEIDTFIQKGEYPKAFLSWHSELYNLINSQKDEKLRGTLNFRKVVIELPMLLYKYRTELISEQELESLFEDDKRYSEDTYSIQGIAKGEKGNENIYFELTCYSGSTVFASQPENNILKGSPVRAGDDKVPFQFQYSDFRTRTDYFDEEYYRGKIETMLSAALSGHKTEIDPMTKTASLKTCDLYTIDGCSDEHRLAYKLARTKSVNVYRCHSPNWLNERFEVTLNSSSQRRCIVIEIPEEKMYYEMKLVEQNEKIQDEYNVIHTSEVSLVPEPSYLDTRRFQERQAEGRQHEHNPNDPGP</sequence>
<dbReference type="AlphaFoldDB" id="A0A150WET9"/>
<evidence type="ECO:0000313" key="2">
    <source>
        <dbReference type="Proteomes" id="UP000075320"/>
    </source>
</evidence>
<comment type="caution">
    <text evidence="1">The sequence shown here is derived from an EMBL/GenBank/DDBJ whole genome shotgun (WGS) entry which is preliminary data.</text>
</comment>
<evidence type="ECO:0000313" key="1">
    <source>
        <dbReference type="EMBL" id="KYG61627.1"/>
    </source>
</evidence>
<reference evidence="1 2" key="1">
    <citation type="submission" date="2016-03" db="EMBL/GenBank/DDBJ databases">
        <authorList>
            <person name="Ploux O."/>
        </authorList>
    </citation>
    <scope>NUCLEOTIDE SEQUENCE [LARGE SCALE GENOMIC DNA]</scope>
    <source>
        <strain evidence="1 2">R0</strain>
    </source>
</reference>
<dbReference type="Proteomes" id="UP000075320">
    <property type="component" value="Unassembled WGS sequence"/>
</dbReference>
<proteinExistence type="predicted"/>
<keyword evidence="2" id="KW-1185">Reference proteome</keyword>